<dbReference type="OrthoDB" id="2448309at2759"/>
<dbReference type="PANTHER" id="PTHR11760:SF19">
    <property type="entry name" value="SMALL RIBOSOMAL SUBUNIT PROTEIN US3C"/>
    <property type="match status" value="1"/>
</dbReference>
<dbReference type="Pfam" id="PF00366">
    <property type="entry name" value="Ribosomal_S17"/>
    <property type="match status" value="1"/>
</dbReference>
<dbReference type="InterPro" id="IPR000266">
    <property type="entry name" value="Ribosomal_uS17"/>
</dbReference>
<evidence type="ECO:0000256" key="5">
    <source>
        <dbReference type="ARBA" id="ARBA00023274"/>
    </source>
</evidence>
<dbReference type="InterPro" id="IPR001351">
    <property type="entry name" value="Ribosomal_uS3_C"/>
</dbReference>
<evidence type="ECO:0000256" key="2">
    <source>
        <dbReference type="ARBA" id="ARBA00010254"/>
    </source>
</evidence>
<evidence type="ECO:0000259" key="7">
    <source>
        <dbReference type="Pfam" id="PF00189"/>
    </source>
</evidence>
<dbReference type="GO" id="GO:0006412">
    <property type="term" value="P:translation"/>
    <property type="evidence" value="ECO:0007669"/>
    <property type="project" value="InterPro"/>
</dbReference>
<keyword evidence="9" id="KW-1185">Reference proteome</keyword>
<gene>
    <name evidence="8" type="ORF">AGERDE_LOCUS9476</name>
</gene>
<proteinExistence type="inferred from homology"/>
<evidence type="ECO:0000256" key="1">
    <source>
        <dbReference type="ARBA" id="ARBA00009451"/>
    </source>
</evidence>
<comment type="caution">
    <text evidence="8">The sequence shown here is derived from an EMBL/GenBank/DDBJ whole genome shotgun (WGS) entry which is preliminary data.</text>
</comment>
<evidence type="ECO:0000256" key="4">
    <source>
        <dbReference type="ARBA" id="ARBA00022980"/>
    </source>
</evidence>
<dbReference type="AlphaFoldDB" id="A0A9N9CPQ6"/>
<keyword evidence="4 6" id="KW-0689">Ribosomal protein</keyword>
<dbReference type="CDD" id="cd01433">
    <property type="entry name" value="Ribosomal_L16_L10e"/>
    <property type="match status" value="1"/>
</dbReference>
<dbReference type="GO" id="GO:0003735">
    <property type="term" value="F:structural constituent of ribosome"/>
    <property type="evidence" value="ECO:0007669"/>
    <property type="project" value="InterPro"/>
</dbReference>
<dbReference type="InterPro" id="IPR016180">
    <property type="entry name" value="Ribosomal_uL16_dom"/>
</dbReference>
<accession>A0A9N9CPQ6</accession>
<dbReference type="InterPro" id="IPR036394">
    <property type="entry name" value="Ribosomal_uL22_sf"/>
</dbReference>
<dbReference type="Proteomes" id="UP000789831">
    <property type="component" value="Unassembled WGS sequence"/>
</dbReference>
<organism evidence="8 9">
    <name type="scientific">Ambispora gerdemannii</name>
    <dbReference type="NCBI Taxonomy" id="144530"/>
    <lineage>
        <taxon>Eukaryota</taxon>
        <taxon>Fungi</taxon>
        <taxon>Fungi incertae sedis</taxon>
        <taxon>Mucoromycota</taxon>
        <taxon>Glomeromycotina</taxon>
        <taxon>Glomeromycetes</taxon>
        <taxon>Archaeosporales</taxon>
        <taxon>Ambisporaceae</taxon>
        <taxon>Ambispora</taxon>
    </lineage>
</organism>
<comment type="similarity">
    <text evidence="1 6">Belongs to the universal ribosomal protein uL22 family.</text>
</comment>
<dbReference type="SUPFAM" id="SSF54821">
    <property type="entry name" value="Ribosomal protein S3 C-terminal domain"/>
    <property type="match status" value="1"/>
</dbReference>
<dbReference type="SUPFAM" id="SSF50249">
    <property type="entry name" value="Nucleic acid-binding proteins"/>
    <property type="match status" value="1"/>
</dbReference>
<dbReference type="Pfam" id="PF00237">
    <property type="entry name" value="Ribosomal_L22"/>
    <property type="match status" value="1"/>
</dbReference>
<name>A0A9N9CPQ6_9GLOM</name>
<evidence type="ECO:0000313" key="9">
    <source>
        <dbReference type="Proteomes" id="UP000789831"/>
    </source>
</evidence>
<dbReference type="PANTHER" id="PTHR11760">
    <property type="entry name" value="30S/40S RIBOSOMAL PROTEIN S3"/>
    <property type="match status" value="1"/>
</dbReference>
<dbReference type="InterPro" id="IPR036419">
    <property type="entry name" value="Ribosomal_S3_C_sf"/>
</dbReference>
<feature type="domain" description="Small ribosomal subunit protein uS3 C-terminal" evidence="7">
    <location>
        <begin position="142"/>
        <end position="220"/>
    </location>
</feature>
<dbReference type="Gene3D" id="2.40.50.140">
    <property type="entry name" value="Nucleic acid-binding proteins"/>
    <property type="match status" value="1"/>
</dbReference>
<dbReference type="InterPro" id="IPR012340">
    <property type="entry name" value="NA-bd_OB-fold"/>
</dbReference>
<dbReference type="EMBL" id="CAJVPL010002375">
    <property type="protein sequence ID" value="CAG8608638.1"/>
    <property type="molecule type" value="Genomic_DNA"/>
</dbReference>
<dbReference type="InterPro" id="IPR057258">
    <property type="entry name" value="Ribosomal_uS3"/>
</dbReference>
<dbReference type="SUPFAM" id="SSF54843">
    <property type="entry name" value="Ribosomal protein L22"/>
    <property type="match status" value="1"/>
</dbReference>
<evidence type="ECO:0000313" key="8">
    <source>
        <dbReference type="EMBL" id="CAG8608638.1"/>
    </source>
</evidence>
<comment type="similarity">
    <text evidence="3">Belongs to the universal ribosomal protein uS3 family.</text>
</comment>
<dbReference type="InterPro" id="IPR001063">
    <property type="entry name" value="Ribosomal_uL22"/>
</dbReference>
<dbReference type="SUPFAM" id="SSF54686">
    <property type="entry name" value="Ribosomal protein L16p/L10e"/>
    <property type="match status" value="1"/>
</dbReference>
<comment type="similarity">
    <text evidence="2">Belongs to the universal ribosomal protein uS17 family.</text>
</comment>
<dbReference type="InterPro" id="IPR036920">
    <property type="entry name" value="Ribosomal_uL16_sf"/>
</dbReference>
<keyword evidence="5 6" id="KW-0687">Ribonucleoprotein</keyword>
<dbReference type="Pfam" id="PF00189">
    <property type="entry name" value="Ribosomal_S3_C"/>
    <property type="match status" value="1"/>
</dbReference>
<sequence length="545" mass="62334">MEPIIIKSSQISISPQKLNLVAGIIRKKELDYSLKLLEFLPKKGGRILYKILAGAAKSLEKNKEETTNYYLDKIEVNRGKIQKKVIYRAKEISLVLGEDNTKINSVMKGIYQIINDDKVAVKINLIEVKRIYSHAQSIANLIAGQLKKRMRSRMVIKTLLTKLSAERDVKGVKIEVSGRLDESDIAQTKKIVQGKMPLSTIDSNIDVGRTEVATSYGKIGHVKGNSKINYGEFGLQAQEGAYISNRVIEASRKPLEVRMGSGKGSVERLPKSTSYEVLKRASYKLPIRCKSKKKIQAHNEEYELQLGDKVIIKSSRPYSATKRFLVIKKEEKEGVDFEEVIIKDKNCKVGHFKIISSRLKEFCRSRFNFPLGVDDYLDYTKEGEDHENISSLLRNNLRNEEKKTPTIVEIVRRKKILKIVRFADGYSMKLSKPFALAHFHPECAKKYHFSNNAAQPVSPATKKKILRNLDKISFDQAGHLANAELLKNPHYYGTTRKRELGIYLYQTKIEDEEINLLKFDREENKKDYLEIRNAIVNNIKQNILD</sequence>
<evidence type="ECO:0000256" key="6">
    <source>
        <dbReference type="RuleBase" id="RU004005"/>
    </source>
</evidence>
<protein>
    <submittedName>
        <fullName evidence="8">5256_t:CDS:1</fullName>
    </submittedName>
</protein>
<dbReference type="Gene3D" id="3.30.1140.32">
    <property type="entry name" value="Ribosomal protein S3, C-terminal domain"/>
    <property type="match status" value="1"/>
</dbReference>
<reference evidence="8" key="1">
    <citation type="submission" date="2021-06" db="EMBL/GenBank/DDBJ databases">
        <authorList>
            <person name="Kallberg Y."/>
            <person name="Tangrot J."/>
            <person name="Rosling A."/>
        </authorList>
    </citation>
    <scope>NUCLEOTIDE SEQUENCE</scope>
    <source>
        <strain evidence="8">MT106</strain>
    </source>
</reference>
<dbReference type="Gene3D" id="3.90.470.10">
    <property type="entry name" value="Ribosomal protein L22/L17"/>
    <property type="match status" value="1"/>
</dbReference>
<dbReference type="GO" id="GO:0022627">
    <property type="term" value="C:cytosolic small ribosomal subunit"/>
    <property type="evidence" value="ECO:0007669"/>
    <property type="project" value="TreeGrafter"/>
</dbReference>
<evidence type="ECO:0000256" key="3">
    <source>
        <dbReference type="ARBA" id="ARBA00010761"/>
    </source>
</evidence>